<dbReference type="EMBL" id="JBHSSW010000012">
    <property type="protein sequence ID" value="MFC6198585.1"/>
    <property type="molecule type" value="Genomic_DNA"/>
</dbReference>
<accession>A0ABW1SAK9</accession>
<comment type="subunit">
    <text evidence="5 13 14">Homodimer.</text>
</comment>
<feature type="binding site" evidence="13">
    <location>
        <begin position="288"/>
        <end position="300"/>
    </location>
    <ligand>
        <name>NAD(+)</name>
        <dbReference type="ChEBI" id="CHEBI:57540"/>
    </ligand>
</feature>
<evidence type="ECO:0000256" key="11">
    <source>
        <dbReference type="ARBA" id="ARBA00023027"/>
    </source>
</evidence>
<comment type="similarity">
    <text evidence="4 13">Belongs to the isocitrate and isopropylmalate dehydrogenases family. LeuB type 1 subfamily.</text>
</comment>
<evidence type="ECO:0000256" key="4">
    <source>
        <dbReference type="ARBA" id="ARBA00008319"/>
    </source>
</evidence>
<keyword evidence="7 13" id="KW-0028">Amino-acid biosynthesis</keyword>
<dbReference type="NCBIfam" id="TIGR00169">
    <property type="entry name" value="leuB"/>
    <property type="match status" value="1"/>
</dbReference>
<feature type="binding site" evidence="13">
    <location>
        <position position="102"/>
    </location>
    <ligand>
        <name>substrate</name>
    </ligand>
</feature>
<evidence type="ECO:0000256" key="13">
    <source>
        <dbReference type="HAMAP-Rule" id="MF_01033"/>
    </source>
</evidence>
<evidence type="ECO:0000256" key="3">
    <source>
        <dbReference type="ARBA" id="ARBA00004762"/>
    </source>
</evidence>
<organism evidence="16 17">
    <name type="scientific">Ponticaulis profundi</name>
    <dbReference type="NCBI Taxonomy" id="2665222"/>
    <lineage>
        <taxon>Bacteria</taxon>
        <taxon>Pseudomonadati</taxon>
        <taxon>Pseudomonadota</taxon>
        <taxon>Alphaproteobacteria</taxon>
        <taxon>Hyphomonadales</taxon>
        <taxon>Hyphomonadaceae</taxon>
        <taxon>Ponticaulis</taxon>
    </lineage>
</organism>
<dbReference type="EC" id="1.1.1.85" evidence="13"/>
<evidence type="ECO:0000256" key="12">
    <source>
        <dbReference type="ARBA" id="ARBA00023304"/>
    </source>
</evidence>
<dbReference type="PANTHER" id="PTHR42979:SF1">
    <property type="entry name" value="3-ISOPROPYLMALATE DEHYDROGENASE"/>
    <property type="match status" value="1"/>
</dbReference>
<evidence type="ECO:0000313" key="17">
    <source>
        <dbReference type="Proteomes" id="UP001596303"/>
    </source>
</evidence>
<reference evidence="17" key="1">
    <citation type="journal article" date="2019" name="Int. J. Syst. Evol. Microbiol.">
        <title>The Global Catalogue of Microorganisms (GCM) 10K type strain sequencing project: providing services to taxonomists for standard genome sequencing and annotation.</title>
        <authorList>
            <consortium name="The Broad Institute Genomics Platform"/>
            <consortium name="The Broad Institute Genome Sequencing Center for Infectious Disease"/>
            <person name="Wu L."/>
            <person name="Ma J."/>
        </authorList>
    </citation>
    <scope>NUCLEOTIDE SEQUENCE [LARGE SCALE GENOMIC DNA]</scope>
    <source>
        <strain evidence="17">CGMCC-1.15741</strain>
    </source>
</reference>
<dbReference type="InterPro" id="IPR024084">
    <property type="entry name" value="IsoPropMal-DH-like_dom"/>
</dbReference>
<comment type="pathway">
    <text evidence="3 13 14">Amino-acid biosynthesis; L-leucine biosynthesis; L-leucine from 3-methyl-2-oxobutanoate: step 3/4.</text>
</comment>
<evidence type="ECO:0000256" key="10">
    <source>
        <dbReference type="ARBA" id="ARBA00023002"/>
    </source>
</evidence>
<gene>
    <name evidence="13 16" type="primary">leuB</name>
    <name evidence="16" type="ORF">ACFQDM_10855</name>
</gene>
<comment type="catalytic activity">
    <reaction evidence="1 13 14">
        <text>(2R,3S)-3-isopropylmalate + NAD(+) = 4-methyl-2-oxopentanoate + CO2 + NADH</text>
        <dbReference type="Rhea" id="RHEA:32271"/>
        <dbReference type="ChEBI" id="CHEBI:16526"/>
        <dbReference type="ChEBI" id="CHEBI:17865"/>
        <dbReference type="ChEBI" id="CHEBI:35121"/>
        <dbReference type="ChEBI" id="CHEBI:57540"/>
        <dbReference type="ChEBI" id="CHEBI:57945"/>
        <dbReference type="EC" id="1.1.1.85"/>
    </reaction>
</comment>
<dbReference type="InterPro" id="IPR004429">
    <property type="entry name" value="Isopropylmalate_DH"/>
</dbReference>
<feature type="binding site" evidence="13">
    <location>
        <position position="257"/>
    </location>
    <ligand>
        <name>Mg(2+)</name>
        <dbReference type="ChEBI" id="CHEBI:18420"/>
    </ligand>
</feature>
<keyword evidence="12 13" id="KW-0100">Branched-chain amino acid biosynthesis</keyword>
<keyword evidence="8 13" id="KW-0479">Metal-binding</keyword>
<feature type="binding site" evidence="13">
    <location>
        <position position="130"/>
    </location>
    <ligand>
        <name>substrate</name>
    </ligand>
</feature>
<dbReference type="RefSeq" id="WP_377378919.1">
    <property type="nucleotide sequence ID" value="NZ_JBHSSW010000012.1"/>
</dbReference>
<dbReference type="SMART" id="SM01329">
    <property type="entry name" value="Iso_dh"/>
    <property type="match status" value="1"/>
</dbReference>
<feature type="binding site" evidence="13">
    <location>
        <position position="92"/>
    </location>
    <ligand>
        <name>substrate</name>
    </ligand>
</feature>
<dbReference type="Proteomes" id="UP001596303">
    <property type="component" value="Unassembled WGS sequence"/>
</dbReference>
<dbReference type="PANTHER" id="PTHR42979">
    <property type="entry name" value="3-ISOPROPYLMALATE DEHYDROGENASE"/>
    <property type="match status" value="1"/>
</dbReference>
<sequence length="359" mass="38104">MTQTLLLLPGDGIGPEVIEQAVRVAEKVAPDLALEEGLIGGISYDQLGTPLSDETLEKAKASSAVLLGAVGGPKWSDVARDKRPEAGLLNIRKGLDTYANLRPALCFSALADASALKRELVEGLDIMIVRELVGGVYFGQPKGIETLPDGTRRGFDNAEYTTPEIHRITRVAFDIAKGRGNYDRKWGGVCSVEKSNVMDSGLLWKEEVQAIYDAELKDMGVPLHHMLADACAMQLVREPKGFDVILADNLFGDILSDEASMLTGSIGMLPSASLSDAGKPGLYEPVHGSAPDIAGQGKANPFAAILSLEMALRWSLGRIEAADEVTRAVSTALEKGARTGDLGGDFTTAQMGDAVLAEL</sequence>
<keyword evidence="11 13" id="KW-0520">NAD</keyword>
<feature type="binding site" evidence="13">
    <location>
        <position position="253"/>
    </location>
    <ligand>
        <name>Mg(2+)</name>
        <dbReference type="ChEBI" id="CHEBI:18420"/>
    </ligand>
</feature>
<feature type="binding site" evidence="13">
    <location>
        <position position="229"/>
    </location>
    <ligand>
        <name>substrate</name>
    </ligand>
</feature>
<comment type="cofactor">
    <cofactor evidence="13 14">
        <name>Mg(2+)</name>
        <dbReference type="ChEBI" id="CHEBI:18420"/>
    </cofactor>
    <cofactor evidence="13 14">
        <name>Mn(2+)</name>
        <dbReference type="ChEBI" id="CHEBI:29035"/>
    </cofactor>
    <text evidence="13 14">Binds 1 Mg(2+) or Mn(2+) ion per subunit.</text>
</comment>
<feature type="site" description="Important for catalysis" evidence="13">
    <location>
        <position position="194"/>
    </location>
</feature>
<evidence type="ECO:0000256" key="1">
    <source>
        <dbReference type="ARBA" id="ARBA00000624"/>
    </source>
</evidence>
<dbReference type="Pfam" id="PF00180">
    <property type="entry name" value="Iso_dh"/>
    <property type="match status" value="1"/>
</dbReference>
<comment type="subcellular location">
    <subcellularLocation>
        <location evidence="13">Cytoplasm</location>
    </subcellularLocation>
</comment>
<name>A0ABW1SAK9_9PROT</name>
<keyword evidence="6 13" id="KW-0432">Leucine biosynthesis</keyword>
<dbReference type="SUPFAM" id="SSF53659">
    <property type="entry name" value="Isocitrate/Isopropylmalate dehydrogenase-like"/>
    <property type="match status" value="1"/>
</dbReference>
<evidence type="ECO:0000256" key="5">
    <source>
        <dbReference type="ARBA" id="ARBA00011738"/>
    </source>
</evidence>
<comment type="function">
    <text evidence="13 14">Catalyzes the oxidation of 3-carboxy-2-hydroxy-4-methylpentanoate (3-isopropylmalate) to 3-carboxy-4-methyl-2-oxopentanoate. The product decarboxylates to 4-methyl-2 oxopentanoate.</text>
</comment>
<evidence type="ECO:0000313" key="16">
    <source>
        <dbReference type="EMBL" id="MFC6198585.1"/>
    </source>
</evidence>
<keyword evidence="10 13" id="KW-0560">Oxidoreductase</keyword>
<dbReference type="Gene3D" id="3.40.718.10">
    <property type="entry name" value="Isopropylmalate Dehydrogenase"/>
    <property type="match status" value="1"/>
</dbReference>
<evidence type="ECO:0000256" key="2">
    <source>
        <dbReference type="ARBA" id="ARBA00001936"/>
    </source>
</evidence>
<evidence type="ECO:0000256" key="7">
    <source>
        <dbReference type="ARBA" id="ARBA00022605"/>
    </source>
</evidence>
<dbReference type="HAMAP" id="MF_01033">
    <property type="entry name" value="LeuB_type1"/>
    <property type="match status" value="1"/>
</dbReference>
<feature type="binding site" evidence="13">
    <location>
        <begin position="72"/>
        <end position="85"/>
    </location>
    <ligand>
        <name>NAD(+)</name>
        <dbReference type="ChEBI" id="CHEBI:57540"/>
    </ligand>
</feature>
<keyword evidence="9 13" id="KW-0460">Magnesium</keyword>
<comment type="cofactor">
    <cofactor evidence="2">
        <name>Mn(2+)</name>
        <dbReference type="ChEBI" id="CHEBI:29035"/>
    </cofactor>
</comment>
<feature type="domain" description="Isopropylmalate dehydrogenase-like" evidence="15">
    <location>
        <begin position="4"/>
        <end position="355"/>
    </location>
</feature>
<comment type="caution">
    <text evidence="16">The sequence shown here is derived from an EMBL/GenBank/DDBJ whole genome shotgun (WGS) entry which is preliminary data.</text>
</comment>
<proteinExistence type="inferred from homology"/>
<evidence type="ECO:0000259" key="15">
    <source>
        <dbReference type="SMART" id="SM01329"/>
    </source>
</evidence>
<keyword evidence="13" id="KW-0963">Cytoplasm</keyword>
<evidence type="ECO:0000256" key="9">
    <source>
        <dbReference type="ARBA" id="ARBA00022842"/>
    </source>
</evidence>
<keyword evidence="17" id="KW-1185">Reference proteome</keyword>
<evidence type="ECO:0000256" key="14">
    <source>
        <dbReference type="RuleBase" id="RU004445"/>
    </source>
</evidence>
<dbReference type="PROSITE" id="PS00470">
    <property type="entry name" value="IDH_IMDH"/>
    <property type="match status" value="1"/>
</dbReference>
<feature type="site" description="Important for catalysis" evidence="13">
    <location>
        <position position="137"/>
    </location>
</feature>
<dbReference type="InterPro" id="IPR019818">
    <property type="entry name" value="IsoCit/isopropylmalate_DH_CS"/>
</dbReference>
<keyword evidence="13" id="KW-0464">Manganese</keyword>
<evidence type="ECO:0000256" key="8">
    <source>
        <dbReference type="ARBA" id="ARBA00022723"/>
    </source>
</evidence>
<feature type="binding site" evidence="13">
    <location>
        <position position="229"/>
    </location>
    <ligand>
        <name>Mg(2+)</name>
        <dbReference type="ChEBI" id="CHEBI:18420"/>
    </ligand>
</feature>
<protein>
    <recommendedName>
        <fullName evidence="13">3-isopropylmalate dehydrogenase</fullName>
        <ecNumber evidence="13">1.1.1.85</ecNumber>
    </recommendedName>
    <alternativeName>
        <fullName evidence="13">3-IPM-DH</fullName>
    </alternativeName>
    <alternativeName>
        <fullName evidence="13">Beta-IPM dehydrogenase</fullName>
        <shortName evidence="13">IMDH</shortName>
    </alternativeName>
</protein>
<dbReference type="GO" id="GO:0003862">
    <property type="term" value="F:3-isopropylmalate dehydrogenase activity"/>
    <property type="evidence" value="ECO:0007669"/>
    <property type="project" value="UniProtKB-EC"/>
</dbReference>
<evidence type="ECO:0000256" key="6">
    <source>
        <dbReference type="ARBA" id="ARBA00022430"/>
    </source>
</evidence>